<dbReference type="EMBL" id="FN653028">
    <property type="protein sequence ID" value="CBY18660.1"/>
    <property type="molecule type" value="Genomic_DNA"/>
</dbReference>
<evidence type="ECO:0000256" key="5">
    <source>
        <dbReference type="ARBA" id="ARBA00047644"/>
    </source>
</evidence>
<evidence type="ECO:0000256" key="8">
    <source>
        <dbReference type="ARBA" id="ARBA00052297"/>
    </source>
</evidence>
<dbReference type="EMBL" id="FN654363">
    <property type="protein sequence ID" value="CBY32649.1"/>
    <property type="molecule type" value="Genomic_DNA"/>
</dbReference>
<comment type="catalytic activity">
    <reaction evidence="5">
        <text>2-methyl-3-oxopropanoate + NAD(+) + CoA + H2O = propanoyl-CoA + hydrogencarbonate + NADH + H(+)</text>
        <dbReference type="Rhea" id="RHEA:20804"/>
        <dbReference type="ChEBI" id="CHEBI:15377"/>
        <dbReference type="ChEBI" id="CHEBI:15378"/>
        <dbReference type="ChEBI" id="CHEBI:17544"/>
        <dbReference type="ChEBI" id="CHEBI:57287"/>
        <dbReference type="ChEBI" id="CHEBI:57392"/>
        <dbReference type="ChEBI" id="CHEBI:57540"/>
        <dbReference type="ChEBI" id="CHEBI:57700"/>
        <dbReference type="ChEBI" id="CHEBI:57945"/>
        <dbReference type="EC" id="1.2.1.27"/>
    </reaction>
    <physiologicalReaction direction="left-to-right" evidence="5">
        <dbReference type="Rhea" id="RHEA:20805"/>
    </physiologicalReaction>
</comment>
<comment type="similarity">
    <text evidence="1">Belongs to the aldehyde dehydrogenase family.</text>
</comment>
<name>E4X7I8_OIKDI</name>
<evidence type="ECO:0000256" key="4">
    <source>
        <dbReference type="ARBA" id="ARBA00023027"/>
    </source>
</evidence>
<dbReference type="OrthoDB" id="310895at2759"/>
<keyword evidence="3" id="KW-0560">Oxidoreductase</keyword>
<dbReference type="InterPro" id="IPR016163">
    <property type="entry name" value="Ald_DH_C"/>
</dbReference>
<evidence type="ECO:0000256" key="7">
    <source>
        <dbReference type="ARBA" id="ARBA00052083"/>
    </source>
</evidence>
<proteinExistence type="inferred from homology"/>
<reference evidence="13" key="1">
    <citation type="journal article" date="2010" name="Science">
        <title>Plasticity of animal genome architecture unmasked by rapid evolution of a pelagic tunicate.</title>
        <authorList>
            <person name="Denoeud F."/>
            <person name="Henriet S."/>
            <person name="Mungpakdee S."/>
            <person name="Aury J.M."/>
            <person name="Da Silva C."/>
            <person name="Brinkmann H."/>
            <person name="Mikhaleva J."/>
            <person name="Olsen L.C."/>
            <person name="Jubin C."/>
            <person name="Canestro C."/>
            <person name="Bouquet J.M."/>
            <person name="Danks G."/>
            <person name="Poulain J."/>
            <person name="Campsteijn C."/>
            <person name="Adamski M."/>
            <person name="Cross I."/>
            <person name="Yadetie F."/>
            <person name="Muffato M."/>
            <person name="Louis A."/>
            <person name="Butcher S."/>
            <person name="Tsagkogeorga G."/>
            <person name="Konrad A."/>
            <person name="Singh S."/>
            <person name="Jensen M.F."/>
            <person name="Cong E.H."/>
            <person name="Eikeseth-Otteraa H."/>
            <person name="Noel B."/>
            <person name="Anthouard V."/>
            <person name="Porcel B.M."/>
            <person name="Kachouri-Lafond R."/>
            <person name="Nishino A."/>
            <person name="Ugolini M."/>
            <person name="Chourrout P."/>
            <person name="Nishida H."/>
            <person name="Aasland R."/>
            <person name="Huzurbazar S."/>
            <person name="Westhof E."/>
            <person name="Delsuc F."/>
            <person name="Lehrach H."/>
            <person name="Reinhardt R."/>
            <person name="Weissenbach J."/>
            <person name="Roy S.W."/>
            <person name="Artiguenave F."/>
            <person name="Postlethwait J.H."/>
            <person name="Manak J.R."/>
            <person name="Thompson E.M."/>
            <person name="Jaillon O."/>
            <person name="Du Pasquier L."/>
            <person name="Boudinot P."/>
            <person name="Liberles D.A."/>
            <person name="Volff J.N."/>
            <person name="Philippe H."/>
            <person name="Lenhard B."/>
            <person name="Roest Crollius H."/>
            <person name="Wincker P."/>
            <person name="Chourrout D."/>
        </authorList>
    </citation>
    <scope>NUCLEOTIDE SEQUENCE [LARGE SCALE GENOMIC DNA]</scope>
</reference>
<evidence type="ECO:0000256" key="3">
    <source>
        <dbReference type="ARBA" id="ARBA00023002"/>
    </source>
</evidence>
<dbReference type="InterPro" id="IPR015590">
    <property type="entry name" value="Aldehyde_DH_dom"/>
</dbReference>
<dbReference type="Proteomes" id="UP000001307">
    <property type="component" value="Unassembled WGS sequence"/>
</dbReference>
<evidence type="ECO:0000256" key="2">
    <source>
        <dbReference type="ARBA" id="ARBA00013048"/>
    </source>
</evidence>
<dbReference type="GO" id="GO:0004491">
    <property type="term" value="F:methylmalonate-semialdehyde dehydrogenase (acylating, NAD) activity"/>
    <property type="evidence" value="ECO:0007669"/>
    <property type="project" value="UniProtKB-EC"/>
</dbReference>
<dbReference type="GO" id="GO:0006574">
    <property type="term" value="P:L-valine catabolic process"/>
    <property type="evidence" value="ECO:0007669"/>
    <property type="project" value="TreeGrafter"/>
</dbReference>
<dbReference type="Gene3D" id="3.40.309.10">
    <property type="entry name" value="Aldehyde Dehydrogenase, Chain A, domain 2"/>
    <property type="match status" value="1"/>
</dbReference>
<dbReference type="Pfam" id="PF00171">
    <property type="entry name" value="Aldedh"/>
    <property type="match status" value="1"/>
</dbReference>
<keyword evidence="4" id="KW-0520">NAD</keyword>
<comment type="catalytic activity">
    <reaction evidence="7">
        <text>(S)-2-methyl-3-oxopropanoate + NAD(+) + CoA + H2O = propanoyl-CoA + hydrogencarbonate + NADH + H(+)</text>
        <dbReference type="Rhea" id="RHEA:76627"/>
        <dbReference type="ChEBI" id="CHEBI:15377"/>
        <dbReference type="ChEBI" id="CHEBI:15378"/>
        <dbReference type="ChEBI" id="CHEBI:17544"/>
        <dbReference type="ChEBI" id="CHEBI:57287"/>
        <dbReference type="ChEBI" id="CHEBI:57392"/>
        <dbReference type="ChEBI" id="CHEBI:57540"/>
        <dbReference type="ChEBI" id="CHEBI:57945"/>
        <dbReference type="ChEBI" id="CHEBI:62413"/>
    </reaction>
    <physiologicalReaction direction="left-to-right" evidence="7">
        <dbReference type="Rhea" id="RHEA:76628"/>
    </physiologicalReaction>
</comment>
<organism evidence="13">
    <name type="scientific">Oikopleura dioica</name>
    <name type="common">Tunicate</name>
    <dbReference type="NCBI Taxonomy" id="34765"/>
    <lineage>
        <taxon>Eukaryota</taxon>
        <taxon>Metazoa</taxon>
        <taxon>Chordata</taxon>
        <taxon>Tunicata</taxon>
        <taxon>Appendicularia</taxon>
        <taxon>Copelata</taxon>
        <taxon>Oikopleuridae</taxon>
        <taxon>Oikopleura</taxon>
    </lineage>
</organism>
<comment type="function">
    <text evidence="9">Malonate and methylmalonate semialdehyde dehydrogenase involved in the catabolism of valine, thymine, and compounds catabolized by way of beta-alanine, including uracil and cytidine.</text>
</comment>
<dbReference type="Gene3D" id="3.40.605.10">
    <property type="entry name" value="Aldehyde Dehydrogenase, Chain A, domain 1"/>
    <property type="match status" value="1"/>
</dbReference>
<comment type="catalytic activity">
    <reaction evidence="8">
        <text>(R)-2-methyl-3-oxopropanoate + NAD(+) + CoA + H2O = propanoyl-CoA + hydrogencarbonate + NADH + H(+)</text>
        <dbReference type="Rhea" id="RHEA:76623"/>
        <dbReference type="ChEBI" id="CHEBI:15377"/>
        <dbReference type="ChEBI" id="CHEBI:15378"/>
        <dbReference type="ChEBI" id="CHEBI:17544"/>
        <dbReference type="ChEBI" id="CHEBI:57287"/>
        <dbReference type="ChEBI" id="CHEBI:57392"/>
        <dbReference type="ChEBI" id="CHEBI:57540"/>
        <dbReference type="ChEBI" id="CHEBI:57945"/>
        <dbReference type="ChEBI" id="CHEBI:141212"/>
    </reaction>
    <physiologicalReaction direction="left-to-right" evidence="8">
        <dbReference type="Rhea" id="RHEA:76624"/>
    </physiologicalReaction>
</comment>
<keyword evidence="15" id="KW-1185">Reference proteome</keyword>
<accession>E4X7I8</accession>
<dbReference type="InterPro" id="IPR016161">
    <property type="entry name" value="Ald_DH/histidinol_DH"/>
</dbReference>
<evidence type="ECO:0000313" key="14">
    <source>
        <dbReference type="EMBL" id="CBY32649.1"/>
    </source>
</evidence>
<dbReference type="EC" id="1.2.1.27" evidence="2"/>
<evidence type="ECO:0000256" key="10">
    <source>
        <dbReference type="ARBA" id="ARBA00070713"/>
    </source>
</evidence>
<dbReference type="NCBIfam" id="TIGR01722">
    <property type="entry name" value="MMSDH"/>
    <property type="match status" value="1"/>
</dbReference>
<dbReference type="FunFam" id="3.40.309.10:FF:000002">
    <property type="entry name" value="Methylmalonate-semialdehyde dehydrogenase (Acylating)"/>
    <property type="match status" value="1"/>
</dbReference>
<gene>
    <name evidence="13" type="ORF">GSOID_T00003524001</name>
    <name evidence="14" type="ORF">GSOID_T00031990001</name>
</gene>
<dbReference type="PANTHER" id="PTHR43866:SF3">
    <property type="entry name" value="METHYLMALONATE-SEMIALDEHYDE DEHYDROGENASE [ACYLATING], MITOCHONDRIAL"/>
    <property type="match status" value="1"/>
</dbReference>
<sequence length="530" mass="57828">MLRLSHGVRRASLYEGRLKYLLNNEWKESAATEYIPVHNPATQEVVCEVPKMPLSEMNAVAESSAEAYKSWRETSILSRQQIMLKYQQLIKENKTEVAKLITREQGKTLADAEGDVHRGLQVVEHACGIPSLMQLKGETLQGLSKDLDIKSYREPLGVVAGVCPFNFPAMIPLWMYPVALMCGNTFIMKPSERVPGASTLLSQLLIDSGLPAGCLNTVHGSHDCVNFICDNEHIRAVSFVGGNGAGEHINNRAAGSNGKRVQSNMGAKNHGIIMPDANKNATLNQLVGAAFGAAGQRCMALPVGIFVGEAREWIPDLLQMAKDLKCGPGHEPGCDVGPVISPQAKEYIEGVITQSVAEGCHLLLDGRNTTVPGYEKGNFVGPTIITGCKPGMRAYEEEIFGPVFCTVEAETLDEAIALVNSNQWGNGTAIFTNNGATARKFQHEIQAGQVRMEYLYLRITFFKVGINVPIPVPLPMFSFTGNKKSYVGSGHNFYGKAGVHFYTQLKTITELWRAEDATELKAEVAMPTMK</sequence>
<evidence type="ECO:0000256" key="9">
    <source>
        <dbReference type="ARBA" id="ARBA00060189"/>
    </source>
</evidence>
<dbReference type="InterPro" id="IPR010061">
    <property type="entry name" value="MeMal-semiAld_DH"/>
</dbReference>
<dbReference type="CDD" id="cd07085">
    <property type="entry name" value="ALDH_F6_MMSDH"/>
    <property type="match status" value="1"/>
</dbReference>
<protein>
    <recommendedName>
        <fullName evidence="10">Methylmalonate-semialdehyde/malonate-semialdehyde dehydrogenase [acylating], mitochondrial</fullName>
        <ecNumber evidence="2">1.2.1.27</ecNumber>
    </recommendedName>
    <alternativeName>
        <fullName evidence="11">Aldehyde dehydrogenase family 6 member A1</fullName>
    </alternativeName>
</protein>
<dbReference type="SUPFAM" id="SSF53720">
    <property type="entry name" value="ALDH-like"/>
    <property type="match status" value="1"/>
</dbReference>
<feature type="domain" description="Aldehyde dehydrogenase" evidence="12">
    <location>
        <begin position="26"/>
        <end position="508"/>
    </location>
</feature>
<dbReference type="InterPro" id="IPR016162">
    <property type="entry name" value="Ald_DH_N"/>
</dbReference>
<evidence type="ECO:0000313" key="13">
    <source>
        <dbReference type="EMBL" id="CBY18660.1"/>
    </source>
</evidence>
<comment type="catalytic activity">
    <reaction evidence="6">
        <text>3-oxopropanoate + NAD(+) + CoA + H2O = hydrogencarbonate + acetyl-CoA + NADH + H(+)</text>
        <dbReference type="Rhea" id="RHEA:76615"/>
        <dbReference type="ChEBI" id="CHEBI:15377"/>
        <dbReference type="ChEBI" id="CHEBI:15378"/>
        <dbReference type="ChEBI" id="CHEBI:17544"/>
        <dbReference type="ChEBI" id="CHEBI:33190"/>
        <dbReference type="ChEBI" id="CHEBI:57287"/>
        <dbReference type="ChEBI" id="CHEBI:57288"/>
        <dbReference type="ChEBI" id="CHEBI:57540"/>
        <dbReference type="ChEBI" id="CHEBI:57945"/>
        <dbReference type="EC" id="1.2.1.27"/>
    </reaction>
    <physiologicalReaction direction="left-to-right" evidence="6">
        <dbReference type="Rhea" id="RHEA:76616"/>
    </physiologicalReaction>
</comment>
<evidence type="ECO:0000256" key="1">
    <source>
        <dbReference type="ARBA" id="ARBA00009986"/>
    </source>
</evidence>
<evidence type="ECO:0000313" key="15">
    <source>
        <dbReference type="Proteomes" id="UP000001307"/>
    </source>
</evidence>
<evidence type="ECO:0000256" key="6">
    <source>
        <dbReference type="ARBA" id="ARBA00048821"/>
    </source>
</evidence>
<dbReference type="FunFam" id="3.40.605.10:FF:000003">
    <property type="entry name" value="Methylmalonate-semialdehyde dehydrogenase [acylating]"/>
    <property type="match status" value="1"/>
</dbReference>
<dbReference type="AlphaFoldDB" id="E4X7I8"/>
<dbReference type="Proteomes" id="UP000011014">
    <property type="component" value="Unassembled WGS sequence"/>
</dbReference>
<evidence type="ECO:0000259" key="12">
    <source>
        <dbReference type="Pfam" id="PF00171"/>
    </source>
</evidence>
<dbReference type="GO" id="GO:0006210">
    <property type="term" value="P:thymine catabolic process"/>
    <property type="evidence" value="ECO:0007669"/>
    <property type="project" value="TreeGrafter"/>
</dbReference>
<dbReference type="PANTHER" id="PTHR43866">
    <property type="entry name" value="MALONATE-SEMIALDEHYDE DEHYDROGENASE"/>
    <property type="match status" value="1"/>
</dbReference>
<dbReference type="GO" id="GO:0005739">
    <property type="term" value="C:mitochondrion"/>
    <property type="evidence" value="ECO:0007669"/>
    <property type="project" value="TreeGrafter"/>
</dbReference>
<dbReference type="FunCoup" id="E4X7I8">
    <property type="interactions" value="164"/>
</dbReference>
<evidence type="ECO:0000256" key="11">
    <source>
        <dbReference type="ARBA" id="ARBA00082579"/>
    </source>
</evidence>
<dbReference type="InParanoid" id="E4X7I8"/>